<reference evidence="2" key="1">
    <citation type="submission" date="2016-11" db="UniProtKB">
        <authorList>
            <consortium name="WormBaseParasite"/>
        </authorList>
    </citation>
    <scope>IDENTIFICATION</scope>
    <source>
        <strain evidence="2">KR3021</strain>
    </source>
</reference>
<organism evidence="1 2">
    <name type="scientific">Rhabditophanes sp. KR3021</name>
    <dbReference type="NCBI Taxonomy" id="114890"/>
    <lineage>
        <taxon>Eukaryota</taxon>
        <taxon>Metazoa</taxon>
        <taxon>Ecdysozoa</taxon>
        <taxon>Nematoda</taxon>
        <taxon>Chromadorea</taxon>
        <taxon>Rhabditida</taxon>
        <taxon>Tylenchina</taxon>
        <taxon>Panagrolaimomorpha</taxon>
        <taxon>Strongyloidoidea</taxon>
        <taxon>Alloionematidae</taxon>
        <taxon>Rhabditophanes</taxon>
    </lineage>
</organism>
<sequence length="833" mass="97193">MHTRRLASSPVRYTEQSSEVEEPDRIDNDYDTVTKTVHQCEDCQKVFISYKGLLQHSVIHTDEKPFACNICQKAFRFKSNLFEHKTVHSGFTPHTCPYCGKTCRLKGNLKKHLKTHVASKQELEEAWKPFSSNRRPAQHIPCDAIIIKSTAENTYYSTSARAPRTKKVVMVGTMKDWTDKIVKGQLVPHTLNGERETKLTRFVDANMNKYVNVEDLFNAARYTSFEEYDCPGCQRTFDSRQECMEHVHVCKRLIGRTCKDRYCAKCVRMFETDKLFKAHWEAHKKVNELLESDQEQCQLIQVKACQLESYNTTSFPNYRNHLTQKEASKEIKSFETLIKAKCSTHFKLFLCSIYAPYCSKKITKAMPCRDFCLKVKEDCQDALIKNYWKWAPFLECTNFPTSGCYSHNMTYLEKMPETQETTTVSTLIKKLNCPSQMSVQSSVSYHLTLKNEKILQCSLTCNSTDDYFQSFKNKAFFHYNWMATFYLSLFFLLNCLSLTKIFFNWTHLDYPCKPFFYIAFWQMMKSLTYLVPIFIDQANACSSTSIQGNSLLTQSSDNILCFFNGIAYHYADISTNMWAIVLAVSINCPAHVVHSKTIKLYRTTVFYRFVAWFVPWMFVILIVSFNWLVDGDIYTGICSVGNLDTNNLLWFVLIPLIVMVCLEFYILWRDVNSKTKVQLNKIKNTRHQKHRIYNNQQSVISFTFFCIFFISQLTLIALNLYYYLTNDISITEWFEKEFGHEHINMLRLNNLTYTDSNNHKKLTWAIVKIICDCPLLVAIHLFYSTFATFTNYDKLALLTNPKDTFSEVGTVMTDLTNATRNTRITEHTFLNDD</sequence>
<accession>A0AC35TY12</accession>
<name>A0AC35TY12_9BILA</name>
<proteinExistence type="predicted"/>
<dbReference type="Proteomes" id="UP000095286">
    <property type="component" value="Unplaced"/>
</dbReference>
<dbReference type="WBParaSite" id="RSKR_0000546600.1">
    <property type="protein sequence ID" value="RSKR_0000546600.1"/>
    <property type="gene ID" value="RSKR_0000546600"/>
</dbReference>
<evidence type="ECO:0000313" key="1">
    <source>
        <dbReference type="Proteomes" id="UP000095286"/>
    </source>
</evidence>
<protein>
    <submittedName>
        <fullName evidence="2">GDNF-inducible zinc finger protein 1</fullName>
    </submittedName>
</protein>
<evidence type="ECO:0000313" key="2">
    <source>
        <dbReference type="WBParaSite" id="RSKR_0000546600.1"/>
    </source>
</evidence>